<feature type="transmembrane region" description="Helical" evidence="14">
    <location>
        <begin position="66"/>
        <end position="85"/>
    </location>
</feature>
<dbReference type="EMBL" id="DTGT01000241">
    <property type="protein sequence ID" value="HGH61168.1"/>
    <property type="molecule type" value="Genomic_DNA"/>
</dbReference>
<organism evidence="19">
    <name type="scientific">Desulfomonile tiedjei</name>
    <dbReference type="NCBI Taxonomy" id="2358"/>
    <lineage>
        <taxon>Bacteria</taxon>
        <taxon>Pseudomonadati</taxon>
        <taxon>Thermodesulfobacteriota</taxon>
        <taxon>Desulfomonilia</taxon>
        <taxon>Desulfomonilales</taxon>
        <taxon>Desulfomonilaceae</taxon>
        <taxon>Desulfomonile</taxon>
    </lineage>
</organism>
<dbReference type="SMART" id="SM00116">
    <property type="entry name" value="CBS"/>
    <property type="match status" value="2"/>
</dbReference>
<feature type="transmembrane region" description="Helical" evidence="14">
    <location>
        <begin position="188"/>
        <end position="215"/>
    </location>
</feature>
<dbReference type="InterPro" id="IPR046342">
    <property type="entry name" value="CBS_dom_sf"/>
</dbReference>
<evidence type="ECO:0000256" key="8">
    <source>
        <dbReference type="ARBA" id="ARBA00022801"/>
    </source>
</evidence>
<evidence type="ECO:0000256" key="13">
    <source>
        <dbReference type="ARBA" id="ARBA00023136"/>
    </source>
</evidence>
<dbReference type="InterPro" id="IPR000644">
    <property type="entry name" value="CBS_dom"/>
</dbReference>
<dbReference type="SUPFAM" id="SSF54631">
    <property type="entry name" value="CBS-domain pair"/>
    <property type="match status" value="1"/>
</dbReference>
<evidence type="ECO:0000256" key="1">
    <source>
        <dbReference type="ARBA" id="ARBA00004651"/>
    </source>
</evidence>
<feature type="binding site" evidence="16">
    <location>
        <position position="57"/>
    </location>
    <ligand>
        <name>Zn(2+)</name>
        <dbReference type="ChEBI" id="CHEBI:29105"/>
        <note>catalytic</note>
    </ligand>
</feature>
<keyword evidence="10 14" id="KW-1133">Transmembrane helix</keyword>
<keyword evidence="9 14" id="KW-0862">Zinc</keyword>
<keyword evidence="6 14" id="KW-0479">Metal-binding</keyword>
<dbReference type="PROSITE" id="PS51371">
    <property type="entry name" value="CBS"/>
    <property type="match status" value="2"/>
</dbReference>
<dbReference type="InterPro" id="IPR008915">
    <property type="entry name" value="Peptidase_M50"/>
</dbReference>
<comment type="cofactor">
    <cofactor evidence="14 16">
        <name>Zn(2+)</name>
        <dbReference type="ChEBI" id="CHEBI:29105"/>
    </cofactor>
    <text evidence="14 16">Binds 1 zinc ion per subunit.</text>
</comment>
<proteinExistence type="inferred from homology"/>
<dbReference type="Gene3D" id="3.10.580.10">
    <property type="entry name" value="CBS-domain"/>
    <property type="match status" value="1"/>
</dbReference>
<keyword evidence="5 14" id="KW-0812">Transmembrane</keyword>
<keyword evidence="8 14" id="KW-0378">Hydrolase</keyword>
<sequence>MKWSFKIGSLFGIPVKVHVTFLLLLILIYFAGLSIVGTGGLAGVIFIILVFASVVFHELSHSLVARYYGINVVDITLLPIGGVARMASPAQRPIEEIMIAAAGPAASFFLAFCLWFVADLLDITVSVSDFSVRSSIFAQLIAVNVVLALFNLIPAFPMDGGRVLRGILGLYLSPYSATRIAVGVGQGFSIALFFLGLLSMNFFMILIALFVYLGAESEERQMGIMMSLGGATARTAMITDVDTLRPDQTIGEAAERFCRGFQGDFPVMEGNRLVGILTREMLTETLHRQGPGARVADVMVKDFPTAVEDTPLIDVLQKMQDSGNKAIPVMASGQLRGLITLEQIGRYNMLCSGYSCDFLQADQKS</sequence>
<evidence type="ECO:0000256" key="9">
    <source>
        <dbReference type="ARBA" id="ARBA00022833"/>
    </source>
</evidence>
<feature type="binding site" evidence="16">
    <location>
        <position position="61"/>
    </location>
    <ligand>
        <name>Zn(2+)</name>
        <dbReference type="ChEBI" id="CHEBI:29105"/>
        <note>catalytic</note>
    </ligand>
</feature>
<feature type="active site" evidence="15">
    <location>
        <position position="58"/>
    </location>
</feature>
<dbReference type="PIRSF" id="PIRSF006404">
    <property type="entry name" value="UCP006404_Pept_M50_CBS"/>
    <property type="match status" value="1"/>
</dbReference>
<keyword evidence="12 17" id="KW-0129">CBS domain</keyword>
<dbReference type="Pfam" id="PF00571">
    <property type="entry name" value="CBS"/>
    <property type="match status" value="2"/>
</dbReference>
<feature type="domain" description="CBS" evidence="18">
    <location>
        <begin position="299"/>
        <end position="358"/>
    </location>
</feature>
<dbReference type="GO" id="GO:0006508">
    <property type="term" value="P:proteolysis"/>
    <property type="evidence" value="ECO:0007669"/>
    <property type="project" value="UniProtKB-KW"/>
</dbReference>
<evidence type="ECO:0000256" key="3">
    <source>
        <dbReference type="ARBA" id="ARBA00022475"/>
    </source>
</evidence>
<feature type="domain" description="CBS" evidence="18">
    <location>
        <begin position="237"/>
        <end position="292"/>
    </location>
</feature>
<evidence type="ECO:0000256" key="7">
    <source>
        <dbReference type="ARBA" id="ARBA00022737"/>
    </source>
</evidence>
<comment type="subcellular location">
    <subcellularLocation>
        <location evidence="1 14">Cell membrane</location>
        <topology evidence="1 14">Multi-pass membrane protein</topology>
    </subcellularLocation>
</comment>
<dbReference type="CDD" id="cd06164">
    <property type="entry name" value="S2P-M50_SpoIVFB_CBS"/>
    <property type="match status" value="1"/>
</dbReference>
<evidence type="ECO:0000256" key="15">
    <source>
        <dbReference type="PIRSR" id="PIRSR006404-1"/>
    </source>
</evidence>
<evidence type="ECO:0000256" key="12">
    <source>
        <dbReference type="ARBA" id="ARBA00023122"/>
    </source>
</evidence>
<keyword evidence="4 14" id="KW-0645">Protease</keyword>
<feature type="transmembrane region" description="Helical" evidence="14">
    <location>
        <begin position="97"/>
        <end position="117"/>
    </location>
</feature>
<gene>
    <name evidence="19" type="ORF">ENV54_07715</name>
</gene>
<feature type="transmembrane region" description="Helical" evidence="14">
    <location>
        <begin position="137"/>
        <end position="156"/>
    </location>
</feature>
<dbReference type="Pfam" id="PF02163">
    <property type="entry name" value="Peptidase_M50"/>
    <property type="match status" value="1"/>
</dbReference>
<dbReference type="GO" id="GO:0005886">
    <property type="term" value="C:plasma membrane"/>
    <property type="evidence" value="ECO:0007669"/>
    <property type="project" value="UniProtKB-SubCell"/>
</dbReference>
<protein>
    <recommendedName>
        <fullName evidence="14">Zinc metalloprotease</fullName>
    </recommendedName>
</protein>
<evidence type="ECO:0000256" key="10">
    <source>
        <dbReference type="ARBA" id="ARBA00022989"/>
    </source>
</evidence>
<evidence type="ECO:0000259" key="18">
    <source>
        <dbReference type="PROSITE" id="PS51371"/>
    </source>
</evidence>
<evidence type="ECO:0000256" key="5">
    <source>
        <dbReference type="ARBA" id="ARBA00022692"/>
    </source>
</evidence>
<keyword evidence="3 14" id="KW-1003">Cell membrane</keyword>
<dbReference type="GO" id="GO:0008237">
    <property type="term" value="F:metallopeptidase activity"/>
    <property type="evidence" value="ECO:0007669"/>
    <property type="project" value="UniProtKB-UniRule"/>
</dbReference>
<comment type="similarity">
    <text evidence="2 14">Belongs to the peptidase M50B family.</text>
</comment>
<keyword evidence="7" id="KW-0677">Repeat</keyword>
<reference evidence="19" key="1">
    <citation type="journal article" date="2020" name="mSystems">
        <title>Genome- and Community-Level Interaction Insights into Carbon Utilization and Element Cycling Functions of Hydrothermarchaeota in Hydrothermal Sediment.</title>
        <authorList>
            <person name="Zhou Z."/>
            <person name="Liu Y."/>
            <person name="Xu W."/>
            <person name="Pan J."/>
            <person name="Luo Z.H."/>
            <person name="Li M."/>
        </authorList>
    </citation>
    <scope>NUCLEOTIDE SEQUENCE [LARGE SCALE GENOMIC DNA]</scope>
    <source>
        <strain evidence="19">SpSt-769</strain>
    </source>
</reference>
<dbReference type="PANTHER" id="PTHR39188:SF3">
    <property type="entry name" value="STAGE IV SPORULATION PROTEIN FB"/>
    <property type="match status" value="1"/>
</dbReference>
<evidence type="ECO:0000256" key="14">
    <source>
        <dbReference type="PIRNR" id="PIRNR006404"/>
    </source>
</evidence>
<accession>A0A7C4AS02</accession>
<evidence type="ECO:0000256" key="11">
    <source>
        <dbReference type="ARBA" id="ARBA00023049"/>
    </source>
</evidence>
<evidence type="ECO:0000256" key="4">
    <source>
        <dbReference type="ARBA" id="ARBA00022670"/>
    </source>
</evidence>
<evidence type="ECO:0000256" key="6">
    <source>
        <dbReference type="ARBA" id="ARBA00022723"/>
    </source>
</evidence>
<evidence type="ECO:0000256" key="2">
    <source>
        <dbReference type="ARBA" id="ARBA00007931"/>
    </source>
</evidence>
<dbReference type="AlphaFoldDB" id="A0A7C4AS02"/>
<feature type="binding site" evidence="16">
    <location>
        <position position="159"/>
    </location>
    <ligand>
        <name>Zn(2+)</name>
        <dbReference type="ChEBI" id="CHEBI:29105"/>
        <note>catalytic</note>
    </ligand>
</feature>
<name>A0A7C4AS02_9BACT</name>
<keyword evidence="13 14" id="KW-0472">Membrane</keyword>
<dbReference type="InterPro" id="IPR016483">
    <property type="entry name" value="UCP006404_Pept_M50_CBS"/>
</dbReference>
<evidence type="ECO:0000256" key="17">
    <source>
        <dbReference type="PROSITE-ProRule" id="PRU00703"/>
    </source>
</evidence>
<dbReference type="CDD" id="cd02205">
    <property type="entry name" value="CBS_pair_SF"/>
    <property type="match status" value="1"/>
</dbReference>
<dbReference type="GO" id="GO:0046872">
    <property type="term" value="F:metal ion binding"/>
    <property type="evidence" value="ECO:0007669"/>
    <property type="project" value="UniProtKB-UniRule"/>
</dbReference>
<evidence type="ECO:0000313" key="19">
    <source>
        <dbReference type="EMBL" id="HGH61168.1"/>
    </source>
</evidence>
<keyword evidence="11 14" id="KW-0482">Metalloprotease</keyword>
<feature type="transmembrane region" description="Helical" evidence="14">
    <location>
        <begin position="21"/>
        <end position="54"/>
    </location>
</feature>
<dbReference type="PANTHER" id="PTHR39188">
    <property type="entry name" value="MEMBRANE-ASSOCIATED ZINC METALLOPROTEASE M50B"/>
    <property type="match status" value="1"/>
</dbReference>
<comment type="caution">
    <text evidence="19">The sequence shown here is derived from an EMBL/GenBank/DDBJ whole genome shotgun (WGS) entry which is preliminary data.</text>
</comment>
<evidence type="ECO:0000256" key="16">
    <source>
        <dbReference type="PIRSR" id="PIRSR006404-2"/>
    </source>
</evidence>